<evidence type="ECO:0008006" key="5">
    <source>
        <dbReference type="Google" id="ProtNLM"/>
    </source>
</evidence>
<dbReference type="Proteomes" id="UP000662931">
    <property type="component" value="Chromosome 1"/>
</dbReference>
<keyword evidence="1" id="KW-0175">Coiled coil</keyword>
<reference evidence="3" key="1">
    <citation type="submission" date="2020-10" db="EMBL/GenBank/DDBJ databases">
        <authorList>
            <person name="Roach M.J.R."/>
        </authorList>
    </citation>
    <scope>NUCLEOTIDE SEQUENCE</scope>
    <source>
        <strain evidence="3">CBS 1945</strain>
    </source>
</reference>
<evidence type="ECO:0000313" key="3">
    <source>
        <dbReference type="EMBL" id="QPG73396.1"/>
    </source>
</evidence>
<dbReference type="GeneID" id="62194107"/>
<evidence type="ECO:0000256" key="2">
    <source>
        <dbReference type="SAM" id="MobiDB-lite"/>
    </source>
</evidence>
<keyword evidence="4" id="KW-1185">Reference proteome</keyword>
<dbReference type="OrthoDB" id="4036304at2759"/>
<feature type="region of interest" description="Disordered" evidence="2">
    <location>
        <begin position="1"/>
        <end position="42"/>
    </location>
</feature>
<feature type="compositionally biased region" description="Polar residues" evidence="2">
    <location>
        <begin position="76"/>
        <end position="98"/>
    </location>
</feature>
<evidence type="ECO:0000256" key="1">
    <source>
        <dbReference type="SAM" id="Coils"/>
    </source>
</evidence>
<organism evidence="3 4">
    <name type="scientific">Eeniella nana</name>
    <name type="common">Yeast</name>
    <name type="synonym">Brettanomyces nanus</name>
    <dbReference type="NCBI Taxonomy" id="13502"/>
    <lineage>
        <taxon>Eukaryota</taxon>
        <taxon>Fungi</taxon>
        <taxon>Dikarya</taxon>
        <taxon>Ascomycota</taxon>
        <taxon>Saccharomycotina</taxon>
        <taxon>Pichiomycetes</taxon>
        <taxon>Pichiales</taxon>
        <taxon>Pichiaceae</taxon>
        <taxon>Brettanomyces</taxon>
    </lineage>
</organism>
<name>A0A875RWT6_EENNA</name>
<gene>
    <name evidence="3" type="ORF">FOA43_000706</name>
</gene>
<feature type="compositionally biased region" description="Basic and acidic residues" evidence="2">
    <location>
        <begin position="346"/>
        <end position="357"/>
    </location>
</feature>
<dbReference type="KEGG" id="bnn:FOA43_000706"/>
<dbReference type="AlphaFoldDB" id="A0A875RWT6"/>
<feature type="compositionally biased region" description="Basic and acidic residues" evidence="2">
    <location>
        <begin position="275"/>
        <end position="284"/>
    </location>
</feature>
<sequence length="374" mass="41890">MSDIIDGPGTSEHRTSTSTSPDVQAFTPKHMKNISTSSISTSGKKTGINLGFSVIGNTPTLVGSPSGRSDGKSPLINHSPTFQESKLNSPRRSITQERPPSPIKKKADLVESRSQGLSDRFRLLASKEMEILEIKNAIKELDNRKSMLEFEIKDLKVNLERELIRNVARQHDEDKPNTVTLAPKTARTRSKIEMHTPNQVNDLTARHTSHAGISTTGEHNGQSWISRPISFLQQFDSLISQEFDKLQISDPVREKLRLAQEDRYRKDHQSRRLRSPKDLSKKEISSPLKSLADDSTPSDIMQSVSQHLWSFVNDVKSNLLVDESLVQSQVVKRNITPSLVSLKEVPVSHDDSDRDSGSEVNDSDLWDNDDLLDL</sequence>
<feature type="region of interest" description="Disordered" evidence="2">
    <location>
        <begin position="259"/>
        <end position="297"/>
    </location>
</feature>
<dbReference type="RefSeq" id="XP_038776961.1">
    <property type="nucleotide sequence ID" value="XM_038921033.1"/>
</dbReference>
<proteinExistence type="predicted"/>
<feature type="coiled-coil region" evidence="1">
    <location>
        <begin position="124"/>
        <end position="158"/>
    </location>
</feature>
<protein>
    <recommendedName>
        <fullName evidence="5">Topoisomerase I damage affected protein 11</fullName>
    </recommendedName>
</protein>
<feature type="region of interest" description="Disordered" evidence="2">
    <location>
        <begin position="345"/>
        <end position="374"/>
    </location>
</feature>
<accession>A0A875RWT6</accession>
<dbReference type="EMBL" id="CP064812">
    <property type="protein sequence ID" value="QPG73396.1"/>
    <property type="molecule type" value="Genomic_DNA"/>
</dbReference>
<feature type="compositionally biased region" description="Acidic residues" evidence="2">
    <location>
        <begin position="361"/>
        <end position="374"/>
    </location>
</feature>
<evidence type="ECO:0000313" key="4">
    <source>
        <dbReference type="Proteomes" id="UP000662931"/>
    </source>
</evidence>
<feature type="region of interest" description="Disordered" evidence="2">
    <location>
        <begin position="61"/>
        <end position="112"/>
    </location>
</feature>